<dbReference type="GO" id="GO:0010960">
    <property type="term" value="P:magnesium ion homeostasis"/>
    <property type="evidence" value="ECO:0007669"/>
    <property type="project" value="InterPro"/>
</dbReference>
<accession>A0A2P6QIH9</accession>
<evidence type="ECO:0000313" key="2">
    <source>
        <dbReference type="EMBL" id="PRQ33974.1"/>
    </source>
</evidence>
<name>A0A2P6QIH9_ROSCH</name>
<dbReference type="PANTHER" id="PTHR12064:SF97">
    <property type="entry name" value="METAL TRANSPORTER CNNM-5"/>
    <property type="match status" value="1"/>
</dbReference>
<dbReference type="PANTHER" id="PTHR12064">
    <property type="entry name" value="METAL TRANSPORTER CNNM"/>
    <property type="match status" value="1"/>
</dbReference>
<dbReference type="STRING" id="74649.A0A2P6QIH9"/>
<proteinExistence type="predicted"/>
<comment type="caution">
    <text evidence="2">The sequence shown here is derived from an EMBL/GenBank/DDBJ whole genome shotgun (WGS) entry which is preliminary data.</text>
</comment>
<dbReference type="GO" id="GO:0005737">
    <property type="term" value="C:cytoplasm"/>
    <property type="evidence" value="ECO:0007669"/>
    <property type="project" value="TreeGrafter"/>
</dbReference>
<dbReference type="AlphaFoldDB" id="A0A2P6QIH9"/>
<evidence type="ECO:0000256" key="1">
    <source>
        <dbReference type="ARBA" id="ARBA00022737"/>
    </source>
</evidence>
<dbReference type="GO" id="GO:0030026">
    <property type="term" value="P:intracellular manganese ion homeostasis"/>
    <property type="evidence" value="ECO:0007669"/>
    <property type="project" value="TreeGrafter"/>
</dbReference>
<gene>
    <name evidence="2" type="ORF">RchiOBHm_Chr5g0063671</name>
</gene>
<protein>
    <submittedName>
        <fullName evidence="2">Uncharacterized protein</fullName>
    </submittedName>
</protein>
<keyword evidence="3" id="KW-1185">Reference proteome</keyword>
<dbReference type="OrthoDB" id="10255969at2759"/>
<evidence type="ECO:0000313" key="3">
    <source>
        <dbReference type="Proteomes" id="UP000238479"/>
    </source>
</evidence>
<sequence>MLKICMGFLLACSHSDDHLLSNRRLPNWKSGIPLPIFSEWWLFNDKFSAIDSFVLSSFLGAMFQGMNGLSVKYQVLDLVLGHGDDLFRLAQSKALVSIHDLEAGKGGELTHDNDYSGALDLTEKTAKEAMTPIE</sequence>
<dbReference type="Gramene" id="PRQ33974">
    <property type="protein sequence ID" value="PRQ33974"/>
    <property type="gene ID" value="RchiOBHm_Chr5g0063671"/>
</dbReference>
<organism evidence="2 3">
    <name type="scientific">Rosa chinensis</name>
    <name type="common">China rose</name>
    <dbReference type="NCBI Taxonomy" id="74649"/>
    <lineage>
        <taxon>Eukaryota</taxon>
        <taxon>Viridiplantae</taxon>
        <taxon>Streptophyta</taxon>
        <taxon>Embryophyta</taxon>
        <taxon>Tracheophyta</taxon>
        <taxon>Spermatophyta</taxon>
        <taxon>Magnoliopsida</taxon>
        <taxon>eudicotyledons</taxon>
        <taxon>Gunneridae</taxon>
        <taxon>Pentapetalae</taxon>
        <taxon>rosids</taxon>
        <taxon>fabids</taxon>
        <taxon>Rosales</taxon>
        <taxon>Rosaceae</taxon>
        <taxon>Rosoideae</taxon>
        <taxon>Rosoideae incertae sedis</taxon>
        <taxon>Rosa</taxon>
    </lineage>
</organism>
<dbReference type="InterPro" id="IPR045095">
    <property type="entry name" value="ACDP"/>
</dbReference>
<reference evidence="2 3" key="1">
    <citation type="journal article" date="2018" name="Nat. Genet.">
        <title>The Rosa genome provides new insights in the design of modern roses.</title>
        <authorList>
            <person name="Bendahmane M."/>
        </authorList>
    </citation>
    <scope>NUCLEOTIDE SEQUENCE [LARGE SCALE GENOMIC DNA]</scope>
    <source>
        <strain evidence="3">cv. Old Blush</strain>
    </source>
</reference>
<keyword evidence="1" id="KW-0677">Repeat</keyword>
<dbReference type="EMBL" id="PDCK01000043">
    <property type="protein sequence ID" value="PRQ33974.1"/>
    <property type="molecule type" value="Genomic_DNA"/>
</dbReference>
<dbReference type="Proteomes" id="UP000238479">
    <property type="component" value="Chromosome 5"/>
</dbReference>